<keyword evidence="7 10" id="KW-1133">Transmembrane helix</keyword>
<protein>
    <recommendedName>
        <fullName evidence="11">ABC transporter domain-containing protein</fullName>
    </recommendedName>
</protein>
<dbReference type="AlphaFoldDB" id="A0A5N5KHU7"/>
<dbReference type="SMART" id="SM00382">
    <property type="entry name" value="AAA"/>
    <property type="match status" value="1"/>
</dbReference>
<evidence type="ECO:0000256" key="1">
    <source>
        <dbReference type="ARBA" id="ARBA00004141"/>
    </source>
</evidence>
<dbReference type="Pfam" id="PF01061">
    <property type="entry name" value="ABC2_membrane"/>
    <property type="match status" value="1"/>
</dbReference>
<feature type="transmembrane region" description="Helical" evidence="10">
    <location>
        <begin position="482"/>
        <end position="504"/>
    </location>
</feature>
<feature type="transmembrane region" description="Helical" evidence="10">
    <location>
        <begin position="450"/>
        <end position="470"/>
    </location>
</feature>
<organism evidence="12 13">
    <name type="scientific">Salix brachista</name>
    <dbReference type="NCBI Taxonomy" id="2182728"/>
    <lineage>
        <taxon>Eukaryota</taxon>
        <taxon>Viridiplantae</taxon>
        <taxon>Streptophyta</taxon>
        <taxon>Embryophyta</taxon>
        <taxon>Tracheophyta</taxon>
        <taxon>Spermatophyta</taxon>
        <taxon>Magnoliopsida</taxon>
        <taxon>eudicotyledons</taxon>
        <taxon>Gunneridae</taxon>
        <taxon>Pentapetalae</taxon>
        <taxon>rosids</taxon>
        <taxon>fabids</taxon>
        <taxon>Malpighiales</taxon>
        <taxon>Salicaceae</taxon>
        <taxon>Saliceae</taxon>
        <taxon>Salix</taxon>
    </lineage>
</organism>
<evidence type="ECO:0000259" key="11">
    <source>
        <dbReference type="PROSITE" id="PS50893"/>
    </source>
</evidence>
<keyword evidence="8 10" id="KW-0472">Membrane</keyword>
<feature type="region of interest" description="Disordered" evidence="9">
    <location>
        <begin position="1"/>
        <end position="33"/>
    </location>
</feature>
<evidence type="ECO:0000256" key="9">
    <source>
        <dbReference type="SAM" id="MobiDB-lite"/>
    </source>
</evidence>
<keyword evidence="3" id="KW-0813">Transport</keyword>
<feature type="transmembrane region" description="Helical" evidence="10">
    <location>
        <begin position="593"/>
        <end position="611"/>
    </location>
</feature>
<sequence length="701" mass="77128">MPMYNGVEAPRGNSPDGPDQSKGPPPRDSRDLPSLMLSSCYPITLKFMDVGYKVKFENRNKGSNIKRILGYAPKISDQIQERTILNGITGMASPGEILAILGPSGSGKSTFLNALAGRIQSSSFTGTILANNRKPTKQIMKRTGFVTQDDILYPHLTVRETLVFCSLLRLPESLSKQEKTLVAESVISELGLTKCENTIIGNSFIRGISGGERKRVSIAHEMLINPSLLILDEPTSGLDATAAYRLILTLGSLAQKGKTIVTSIHQPSSRVYQMFDSVLVLSEGRCLYFGKGSEAMSYFQSTGYSPSFPMNPADFILDLANGGSIVIISVDYTQSLKEIYSMHAVLLTCDVLVSGDTLEKIVATIQIRVCQTDGASEREKPNMKQSLIASYNTLLAPKAKAAFMETRESGAGSYNSEEHRSSDRISMAAWFNQLSILLQRSLKERKHESFNTLRVFQVIMAAVFAGLMWWRSDFRDVQDRLGLLFFMSIFWGVFPSSNSVFVFPQERAIFLKERASGMYSLSSYFTSRIVGDLPMELILPTIFLSVTYWMAGLKPELGAFLSSLLVLLGYVLVSQGLGLALGAAIMDAKKASTIVTITMLAFVLTGGFYVHKLPPCIAWIKYISTTFYSYRLLINVQYGEGEKLSSLLGCSLPHGSDSASCKFVEQDVAGQISPAISVSVLIFMFVGYRLLAYLALRRIKA</sequence>
<evidence type="ECO:0000256" key="10">
    <source>
        <dbReference type="SAM" id="Phobius"/>
    </source>
</evidence>
<dbReference type="InterPro" id="IPR003593">
    <property type="entry name" value="AAA+_ATPase"/>
</dbReference>
<keyword evidence="13" id="KW-1185">Reference proteome</keyword>
<evidence type="ECO:0000256" key="6">
    <source>
        <dbReference type="ARBA" id="ARBA00022840"/>
    </source>
</evidence>
<feature type="domain" description="ABC transporter" evidence="11">
    <location>
        <begin position="54"/>
        <end position="308"/>
    </location>
</feature>
<comment type="caution">
    <text evidence="12">The sequence shown here is derived from an EMBL/GenBank/DDBJ whole genome shotgun (WGS) entry which is preliminary data.</text>
</comment>
<dbReference type="InterPro" id="IPR050352">
    <property type="entry name" value="ABCG_transporters"/>
</dbReference>
<evidence type="ECO:0000313" key="12">
    <source>
        <dbReference type="EMBL" id="KAB5529939.1"/>
    </source>
</evidence>
<dbReference type="Pfam" id="PF00005">
    <property type="entry name" value="ABC_tran"/>
    <property type="match status" value="1"/>
</dbReference>
<dbReference type="InterPro" id="IPR013525">
    <property type="entry name" value="ABC2_TM"/>
</dbReference>
<evidence type="ECO:0000256" key="8">
    <source>
        <dbReference type="ARBA" id="ARBA00023136"/>
    </source>
</evidence>
<dbReference type="SUPFAM" id="SSF52540">
    <property type="entry name" value="P-loop containing nucleoside triphosphate hydrolases"/>
    <property type="match status" value="1"/>
</dbReference>
<dbReference type="GO" id="GO:0016887">
    <property type="term" value="F:ATP hydrolysis activity"/>
    <property type="evidence" value="ECO:0007669"/>
    <property type="project" value="InterPro"/>
</dbReference>
<evidence type="ECO:0000256" key="2">
    <source>
        <dbReference type="ARBA" id="ARBA00005814"/>
    </source>
</evidence>
<evidence type="ECO:0000256" key="4">
    <source>
        <dbReference type="ARBA" id="ARBA00022692"/>
    </source>
</evidence>
<feature type="transmembrane region" description="Helical" evidence="10">
    <location>
        <begin position="525"/>
        <end position="551"/>
    </location>
</feature>
<dbReference type="Proteomes" id="UP000326939">
    <property type="component" value="Chromosome 13"/>
</dbReference>
<dbReference type="InterPro" id="IPR027417">
    <property type="entry name" value="P-loop_NTPase"/>
</dbReference>
<gene>
    <name evidence="12" type="ORF">DKX38_020020</name>
</gene>
<proteinExistence type="inferred from homology"/>
<comment type="subcellular location">
    <subcellularLocation>
        <location evidence="1">Membrane</location>
        <topology evidence="1">Multi-pass membrane protein</topology>
    </subcellularLocation>
</comment>
<dbReference type="PANTHER" id="PTHR48041">
    <property type="entry name" value="ABC TRANSPORTER G FAMILY MEMBER 28"/>
    <property type="match status" value="1"/>
</dbReference>
<keyword evidence="6" id="KW-0067">ATP-binding</keyword>
<keyword evidence="5" id="KW-0547">Nucleotide-binding</keyword>
<dbReference type="PROSITE" id="PS50893">
    <property type="entry name" value="ABC_TRANSPORTER_2"/>
    <property type="match status" value="1"/>
</dbReference>
<dbReference type="PANTHER" id="PTHR48041:SF56">
    <property type="entry name" value="ABC TRANSPORTER G FAMILY MEMBER 25"/>
    <property type="match status" value="1"/>
</dbReference>
<evidence type="ECO:0000256" key="7">
    <source>
        <dbReference type="ARBA" id="ARBA00022989"/>
    </source>
</evidence>
<feature type="transmembrane region" description="Helical" evidence="10">
    <location>
        <begin position="675"/>
        <end position="696"/>
    </location>
</feature>
<dbReference type="Gene3D" id="3.40.50.300">
    <property type="entry name" value="P-loop containing nucleotide triphosphate hydrolases"/>
    <property type="match status" value="1"/>
</dbReference>
<dbReference type="InterPro" id="IPR003439">
    <property type="entry name" value="ABC_transporter-like_ATP-bd"/>
</dbReference>
<comment type="similarity">
    <text evidence="2">Belongs to the ABC transporter superfamily. ABCG family. Eye pigment precursor importer (TC 3.A.1.204) subfamily.</text>
</comment>
<keyword evidence="4 10" id="KW-0812">Transmembrane</keyword>
<evidence type="ECO:0000313" key="13">
    <source>
        <dbReference type="Proteomes" id="UP000326939"/>
    </source>
</evidence>
<dbReference type="FunFam" id="3.40.50.300:FF:000337">
    <property type="entry name" value="ABC transporter G family member 22"/>
    <property type="match status" value="1"/>
</dbReference>
<accession>A0A5N5KHU7</accession>
<name>A0A5N5KHU7_9ROSI</name>
<reference evidence="13" key="1">
    <citation type="journal article" date="2019" name="Gigascience">
        <title>De novo genome assembly of the endangered Acer yangbiense, a plant species with extremely small populations endemic to Yunnan Province, China.</title>
        <authorList>
            <person name="Yang J."/>
            <person name="Wariss H.M."/>
            <person name="Tao L."/>
            <person name="Zhang R."/>
            <person name="Yun Q."/>
            <person name="Hollingsworth P."/>
            <person name="Dao Z."/>
            <person name="Luo G."/>
            <person name="Guo H."/>
            <person name="Ma Y."/>
            <person name="Sun W."/>
        </authorList>
    </citation>
    <scope>NUCLEOTIDE SEQUENCE [LARGE SCALE GENOMIC DNA]</scope>
    <source>
        <strain evidence="13">cv. br00</strain>
    </source>
</reference>
<dbReference type="GO" id="GO:0005886">
    <property type="term" value="C:plasma membrane"/>
    <property type="evidence" value="ECO:0007669"/>
    <property type="project" value="TreeGrafter"/>
</dbReference>
<evidence type="ECO:0000256" key="5">
    <source>
        <dbReference type="ARBA" id="ARBA00022741"/>
    </source>
</evidence>
<evidence type="ECO:0000256" key="3">
    <source>
        <dbReference type="ARBA" id="ARBA00022448"/>
    </source>
</evidence>
<dbReference type="EMBL" id="VDCV01000013">
    <property type="protein sequence ID" value="KAB5529939.1"/>
    <property type="molecule type" value="Genomic_DNA"/>
</dbReference>
<dbReference type="GO" id="GO:0005524">
    <property type="term" value="F:ATP binding"/>
    <property type="evidence" value="ECO:0007669"/>
    <property type="project" value="UniProtKB-KW"/>
</dbReference>
<dbReference type="GO" id="GO:0140359">
    <property type="term" value="F:ABC-type transporter activity"/>
    <property type="evidence" value="ECO:0007669"/>
    <property type="project" value="InterPro"/>
</dbReference>
<feature type="transmembrane region" description="Helical" evidence="10">
    <location>
        <begin position="557"/>
        <end position="581"/>
    </location>
</feature>